<name>A0A2A4SM44_9DELT</name>
<evidence type="ECO:0000313" key="1">
    <source>
        <dbReference type="EMBL" id="PCI22151.1"/>
    </source>
</evidence>
<reference evidence="2" key="1">
    <citation type="submission" date="2017-08" db="EMBL/GenBank/DDBJ databases">
        <title>A dynamic microbial community with high functional redundancy inhabits the cold, oxic subseafloor aquifer.</title>
        <authorList>
            <person name="Tully B.J."/>
            <person name="Wheat C.G."/>
            <person name="Glazer B.T."/>
            <person name="Huber J.A."/>
        </authorList>
    </citation>
    <scope>NUCLEOTIDE SEQUENCE [LARGE SCALE GENOMIC DNA]</scope>
</reference>
<dbReference type="Proteomes" id="UP000218113">
    <property type="component" value="Unassembled WGS sequence"/>
</dbReference>
<dbReference type="EMBL" id="NVSR01000166">
    <property type="protein sequence ID" value="PCI22151.1"/>
    <property type="molecule type" value="Genomic_DNA"/>
</dbReference>
<dbReference type="AlphaFoldDB" id="A0A2A4SM44"/>
<evidence type="ECO:0000313" key="2">
    <source>
        <dbReference type="Proteomes" id="UP000218113"/>
    </source>
</evidence>
<comment type="caution">
    <text evidence="1">The sequence shown here is derived from an EMBL/GenBank/DDBJ whole genome shotgun (WGS) entry which is preliminary data.</text>
</comment>
<sequence>MLMKTKWILILCTIQIASMISFPLFVRASSLNAGFMRFHVTDIQSDLSFRSLIWYPTKSKPEKILEAFQPQFLEFQKFNKAGHFSFIEPFPESIKKQVGLIAEDPSGFDRKEMHLQLQATILSFLNRNLSSQLR</sequence>
<gene>
    <name evidence="1" type="ORF">COB67_13605</name>
</gene>
<proteinExistence type="predicted"/>
<organism evidence="1 2">
    <name type="scientific">SAR324 cluster bacterium</name>
    <dbReference type="NCBI Taxonomy" id="2024889"/>
    <lineage>
        <taxon>Bacteria</taxon>
        <taxon>Deltaproteobacteria</taxon>
        <taxon>SAR324 cluster</taxon>
    </lineage>
</organism>
<accession>A0A2A4SM44</accession>
<protein>
    <submittedName>
        <fullName evidence="1">Uncharacterized protein</fullName>
    </submittedName>
</protein>